<dbReference type="Gene3D" id="3.40.50.10780">
    <property type="entry name" value="Dipeptide transport protein"/>
    <property type="match status" value="1"/>
</dbReference>
<feature type="binding site" evidence="2">
    <location>
        <position position="8"/>
    </location>
    <ligand>
        <name>Zn(2+)</name>
        <dbReference type="ChEBI" id="CHEBI:29105"/>
        <label>1</label>
    </ligand>
</feature>
<dbReference type="Gene3D" id="3.30.1360.130">
    <property type="entry name" value="Dipeptide transport protein"/>
    <property type="match status" value="1"/>
</dbReference>
<name>A0A1U7JF55_9HYPH</name>
<dbReference type="InterPro" id="IPR007035">
    <property type="entry name" value="Peptidase_M55"/>
</dbReference>
<dbReference type="GO" id="GO:0046872">
    <property type="term" value="F:metal ion binding"/>
    <property type="evidence" value="ECO:0007669"/>
    <property type="project" value="UniProtKB-KW"/>
</dbReference>
<feature type="active site" description="Nucleophile" evidence="1">
    <location>
        <position position="115"/>
    </location>
</feature>
<dbReference type="RefSeq" id="WP_028481701.1">
    <property type="nucleotide sequence ID" value="NZ_LVVZ01000020.1"/>
</dbReference>
<comment type="caution">
    <text evidence="3">The sequence shown here is derived from an EMBL/GenBank/DDBJ whole genome shotgun (WGS) entry which is preliminary data.</text>
</comment>
<evidence type="ECO:0000256" key="2">
    <source>
        <dbReference type="PIRSR" id="PIRSR015853-2"/>
    </source>
</evidence>
<dbReference type="STRING" id="197461.A3843_14000"/>
<gene>
    <name evidence="3" type="ORF">A3843_14000</name>
</gene>
<dbReference type="Pfam" id="PF04951">
    <property type="entry name" value="Peptidase_M55"/>
    <property type="match status" value="1"/>
</dbReference>
<dbReference type="SUPFAM" id="SSF63992">
    <property type="entry name" value="Dipeptide transport protein"/>
    <property type="match status" value="1"/>
</dbReference>
<keyword evidence="2" id="KW-0862">Zinc</keyword>
<dbReference type="Proteomes" id="UP000185783">
    <property type="component" value="Unassembled WGS sequence"/>
</dbReference>
<feature type="binding site" evidence="2">
    <location>
        <position position="10"/>
    </location>
    <ligand>
        <name>Zn(2+)</name>
        <dbReference type="ChEBI" id="CHEBI:29105"/>
        <label>1</label>
    </ligand>
</feature>
<reference evidence="3 4" key="1">
    <citation type="submission" date="2016-03" db="EMBL/GenBank/DDBJ databases">
        <title>Genome sequence of Nesiotobacter sp. nov., a moderately halophilic alphaproteobacterium isolated from the Yellow Sea, China.</title>
        <authorList>
            <person name="Zhang G."/>
            <person name="Zhang R."/>
        </authorList>
    </citation>
    <scope>NUCLEOTIDE SEQUENCE [LARGE SCALE GENOMIC DNA]</scope>
    <source>
        <strain evidence="3 4">WB1-6</strain>
    </source>
</reference>
<dbReference type="CDD" id="cd08663">
    <property type="entry name" value="DAP_dppA_1"/>
    <property type="match status" value="1"/>
</dbReference>
<keyword evidence="2" id="KW-0479">Metal-binding</keyword>
<feature type="binding site" evidence="2">
    <location>
        <position position="60"/>
    </location>
    <ligand>
        <name>Zn(2+)</name>
        <dbReference type="ChEBI" id="CHEBI:29105"/>
        <label>2</label>
    </ligand>
</feature>
<feature type="binding site" evidence="2">
    <location>
        <position position="104"/>
    </location>
    <ligand>
        <name>Zn(2+)</name>
        <dbReference type="ChEBI" id="CHEBI:29105"/>
        <label>2</label>
    </ligand>
</feature>
<dbReference type="InterPro" id="IPR036177">
    <property type="entry name" value="Peptidase_M55_sf"/>
</dbReference>
<dbReference type="InterPro" id="IPR027476">
    <property type="entry name" value="DppA_N"/>
</dbReference>
<feature type="binding site" evidence="2">
    <location>
        <position position="134"/>
    </location>
    <ligand>
        <name>Zn(2+)</name>
        <dbReference type="ChEBI" id="CHEBI:29105"/>
        <label>2</label>
    </ligand>
</feature>
<protein>
    <submittedName>
        <fullName evidence="3">Peptidase M55</fullName>
    </submittedName>
</protein>
<feature type="binding site" evidence="2">
    <location>
        <position position="8"/>
    </location>
    <ligand>
        <name>Zn(2+)</name>
        <dbReference type="ChEBI" id="CHEBI:29105"/>
        <label>2</label>
    </ligand>
</feature>
<accession>A0A1U7JF55</accession>
<organism evidence="3 4">
    <name type="scientific">Pseudovibrio exalbescens</name>
    <dbReference type="NCBI Taxonomy" id="197461"/>
    <lineage>
        <taxon>Bacteria</taxon>
        <taxon>Pseudomonadati</taxon>
        <taxon>Pseudomonadota</taxon>
        <taxon>Alphaproteobacteria</taxon>
        <taxon>Hyphomicrobiales</taxon>
        <taxon>Stappiaceae</taxon>
        <taxon>Pseudovibrio</taxon>
    </lineage>
</organism>
<evidence type="ECO:0000256" key="1">
    <source>
        <dbReference type="PIRSR" id="PIRSR015853-1"/>
    </source>
</evidence>
<dbReference type="PIRSF" id="PIRSF015853">
    <property type="entry name" value="Pep_DppA"/>
    <property type="match status" value="1"/>
</dbReference>
<dbReference type="EMBL" id="LVVZ01000020">
    <property type="protein sequence ID" value="OKL43335.1"/>
    <property type="molecule type" value="Genomic_DNA"/>
</dbReference>
<sequence length="273" mass="28706">MRIFISADIEGVAGVTEALQGQRGNPEYEVARRLMTQETNAAIRGAFAGGATEVIVADSHGPLRNMIAEDLDPRARIVSGRPRPHSMGQGLTAECDGAVFIGYHASADHQGVLAHTINGMAFRRIEIGGVQVGEPTLFGGFAAELGVPLLAVSGDDQLASEIAVQFPSTRRIVVKQALGVHTANSLSPQSARELIEAEVTEAVAAAKSAPVEFPCKAPLEVVVDFNKQAFSDAAVMVPTVERSSAHTVRFLAASHEELIGTLTILSMISSSLA</sequence>
<proteinExistence type="predicted"/>
<dbReference type="AlphaFoldDB" id="A0A1U7JF55"/>
<keyword evidence="4" id="KW-1185">Reference proteome</keyword>
<evidence type="ECO:0000313" key="3">
    <source>
        <dbReference type="EMBL" id="OKL43335.1"/>
    </source>
</evidence>
<evidence type="ECO:0000313" key="4">
    <source>
        <dbReference type="Proteomes" id="UP000185783"/>
    </source>
</evidence>